<dbReference type="GO" id="GO:0016787">
    <property type="term" value="F:hydrolase activity"/>
    <property type="evidence" value="ECO:0007669"/>
    <property type="project" value="UniProtKB-KW"/>
</dbReference>
<dbReference type="SUPFAM" id="SSF53474">
    <property type="entry name" value="alpha/beta-Hydrolases"/>
    <property type="match status" value="1"/>
</dbReference>
<dbReference type="EMBL" id="CP000431">
    <property type="protein sequence ID" value="ABG97159.1"/>
    <property type="molecule type" value="Genomic_DNA"/>
</dbReference>
<sequence>MGGCMITVLCCRGIGEDRGVNMLTNTTQLLDPARFVVKQVPWEASYGPVPDPGGSAFDKALSEGRTLLLRMIAEDPNPVVLLGYSGGAALAGNVAAEVGRGQHPALDVRGVGLIADPLRPASPDLPGWGIAGQRPITGMPVWQIADPLDVICCCPGNSPLRTFADQSAAFSLADPAAWVADLLDRLRTRRWQAVILNWWRPWTVWQQYSEAIDDVNGYLFRGDHTSYWARLAPGTNRTYSELLADRVGSLSD</sequence>
<accession>Q0S5M7</accession>
<dbReference type="InterPro" id="IPR000675">
    <property type="entry name" value="Cutinase/axe"/>
</dbReference>
<dbReference type="ESTHER" id="rhosr-q0s5m7">
    <property type="family name" value="PE-PPE"/>
</dbReference>
<dbReference type="Gene3D" id="3.40.50.1820">
    <property type="entry name" value="alpha/beta hydrolase"/>
    <property type="match status" value="1"/>
</dbReference>
<organism evidence="2 3">
    <name type="scientific">Rhodococcus jostii (strain RHA1)</name>
    <dbReference type="NCBI Taxonomy" id="101510"/>
    <lineage>
        <taxon>Bacteria</taxon>
        <taxon>Bacillati</taxon>
        <taxon>Actinomycetota</taxon>
        <taxon>Actinomycetes</taxon>
        <taxon>Mycobacteriales</taxon>
        <taxon>Nocardiaceae</taxon>
        <taxon>Rhodococcus</taxon>
    </lineage>
</organism>
<dbReference type="InterPro" id="IPR029058">
    <property type="entry name" value="AB_hydrolase_fold"/>
</dbReference>
<dbReference type="AlphaFoldDB" id="Q0S5M7"/>
<evidence type="ECO:0000313" key="2">
    <source>
        <dbReference type="EMBL" id="ABG97159.1"/>
    </source>
</evidence>
<dbReference type="HOGENOM" id="CLU_088937_0_0_11"/>
<reference evidence="3" key="1">
    <citation type="journal article" date="2006" name="Proc. Natl. Acad. Sci. U.S.A.">
        <title>The complete genome of Rhodococcus sp. RHA1 provides insights into a catabolic powerhouse.</title>
        <authorList>
            <person name="McLeod M.P."/>
            <person name="Warren R.L."/>
            <person name="Hsiao W.W.L."/>
            <person name="Araki N."/>
            <person name="Myhre M."/>
            <person name="Fernandes C."/>
            <person name="Miyazawa D."/>
            <person name="Wong W."/>
            <person name="Lillquist A.L."/>
            <person name="Wang D."/>
            <person name="Dosanjh M."/>
            <person name="Hara H."/>
            <person name="Petrescu A."/>
            <person name="Morin R.D."/>
            <person name="Yang G."/>
            <person name="Stott J.M."/>
            <person name="Schein J.E."/>
            <person name="Shin H."/>
            <person name="Smailus D."/>
            <person name="Siddiqui A.S."/>
            <person name="Marra M.A."/>
            <person name="Jones S.J.M."/>
            <person name="Holt R."/>
            <person name="Brinkman F.S.L."/>
            <person name="Miyauchi K."/>
            <person name="Fukuda M."/>
            <person name="Davies J.E."/>
            <person name="Mohn W.W."/>
            <person name="Eltis L.D."/>
        </authorList>
    </citation>
    <scope>NUCLEOTIDE SEQUENCE [LARGE SCALE GENOMIC DNA]</scope>
    <source>
        <strain evidence="3">RHA1</strain>
    </source>
</reference>
<gene>
    <name evidence="2" type="ordered locus">RHA1_ro05379</name>
</gene>
<proteinExistence type="predicted"/>
<keyword evidence="1" id="KW-0378">Hydrolase</keyword>
<dbReference type="KEGG" id="rha:RHA1_ro05379"/>
<protein>
    <submittedName>
        <fullName evidence="2">Uncharacterized protein</fullName>
    </submittedName>
</protein>
<name>Q0S5M7_RHOJR</name>
<dbReference type="SMART" id="SM01110">
    <property type="entry name" value="Cutinase"/>
    <property type="match status" value="1"/>
</dbReference>
<evidence type="ECO:0000256" key="1">
    <source>
        <dbReference type="ARBA" id="ARBA00022801"/>
    </source>
</evidence>
<dbReference type="Proteomes" id="UP000008710">
    <property type="component" value="Chromosome"/>
</dbReference>
<evidence type="ECO:0000313" key="3">
    <source>
        <dbReference type="Proteomes" id="UP000008710"/>
    </source>
</evidence>
<dbReference type="eggNOG" id="COG0400">
    <property type="taxonomic scope" value="Bacteria"/>
</dbReference>